<keyword evidence="8" id="KW-1185">Reference proteome</keyword>
<feature type="transmembrane region" description="Helical" evidence="6">
    <location>
        <begin position="54"/>
        <end position="73"/>
    </location>
</feature>
<gene>
    <name evidence="7" type="ORF">RJ53_03415</name>
</gene>
<evidence type="ECO:0000256" key="4">
    <source>
        <dbReference type="ARBA" id="ARBA00022989"/>
    </source>
</evidence>
<feature type="transmembrane region" description="Helical" evidence="6">
    <location>
        <begin position="85"/>
        <end position="105"/>
    </location>
</feature>
<evidence type="ECO:0008006" key="9">
    <source>
        <dbReference type="Google" id="ProtNLM"/>
    </source>
</evidence>
<dbReference type="RefSeq" id="WP_211530232.1">
    <property type="nucleotide sequence ID" value="NZ_JWHL01000003.1"/>
</dbReference>
<reference evidence="7" key="1">
    <citation type="submission" date="2014-12" db="EMBL/GenBank/DDBJ databases">
        <authorList>
            <person name="Huang H.-H."/>
            <person name="Chen S.-C."/>
            <person name="Lai M.-C."/>
        </authorList>
    </citation>
    <scope>NUCLEOTIDE SEQUENCE</scope>
    <source>
        <strain evidence="7">K1F9705b</strain>
    </source>
</reference>
<accession>A0A8J7W6H8</accession>
<keyword evidence="4 6" id="KW-1133">Transmembrane helix</keyword>
<dbReference type="PANTHER" id="PTHR10057">
    <property type="entry name" value="PERIPHERAL-TYPE BENZODIAZEPINE RECEPTOR"/>
    <property type="match status" value="1"/>
</dbReference>
<protein>
    <recommendedName>
        <fullName evidence="9">TspO protein</fullName>
    </recommendedName>
</protein>
<dbReference type="PIRSF" id="PIRSF005859">
    <property type="entry name" value="PBR"/>
    <property type="match status" value="1"/>
</dbReference>
<dbReference type="Gene3D" id="1.20.1260.100">
    <property type="entry name" value="TspO/MBR protein"/>
    <property type="match status" value="1"/>
</dbReference>
<comment type="subcellular location">
    <subcellularLocation>
        <location evidence="1">Membrane</location>
        <topology evidence="1">Multi-pass membrane protein</topology>
    </subcellularLocation>
</comment>
<evidence type="ECO:0000256" key="2">
    <source>
        <dbReference type="ARBA" id="ARBA00007524"/>
    </source>
</evidence>
<dbReference type="GO" id="GO:0016020">
    <property type="term" value="C:membrane"/>
    <property type="evidence" value="ECO:0007669"/>
    <property type="project" value="UniProtKB-SubCell"/>
</dbReference>
<evidence type="ECO:0000313" key="7">
    <source>
        <dbReference type="EMBL" id="MBR1368601.1"/>
    </source>
</evidence>
<evidence type="ECO:0000256" key="1">
    <source>
        <dbReference type="ARBA" id="ARBA00004141"/>
    </source>
</evidence>
<dbReference type="InterPro" id="IPR038330">
    <property type="entry name" value="TspO/MBR-related_sf"/>
</dbReference>
<dbReference type="CDD" id="cd15904">
    <property type="entry name" value="TSPO_MBR"/>
    <property type="match status" value="1"/>
</dbReference>
<dbReference type="GO" id="GO:0033013">
    <property type="term" value="P:tetrapyrrole metabolic process"/>
    <property type="evidence" value="ECO:0007669"/>
    <property type="project" value="UniProtKB-ARBA"/>
</dbReference>
<dbReference type="AlphaFoldDB" id="A0A8J7W6H8"/>
<dbReference type="PANTHER" id="PTHR10057:SF0">
    <property type="entry name" value="TRANSLOCATOR PROTEIN"/>
    <property type="match status" value="1"/>
</dbReference>
<keyword evidence="5 6" id="KW-0472">Membrane</keyword>
<name>A0A8J7W6H8_9EURY</name>
<feature type="transmembrane region" description="Helical" evidence="6">
    <location>
        <begin position="111"/>
        <end position="131"/>
    </location>
</feature>
<dbReference type="OrthoDB" id="212929at2157"/>
<feature type="transmembrane region" description="Helical" evidence="6">
    <location>
        <begin position="143"/>
        <end position="162"/>
    </location>
</feature>
<dbReference type="InterPro" id="IPR004307">
    <property type="entry name" value="TspO_MBR"/>
</dbReference>
<dbReference type="Pfam" id="PF03073">
    <property type="entry name" value="TspO_MBR"/>
    <property type="match status" value="1"/>
</dbReference>
<keyword evidence="3 6" id="KW-0812">Transmembrane</keyword>
<evidence type="ECO:0000256" key="6">
    <source>
        <dbReference type="SAM" id="Phobius"/>
    </source>
</evidence>
<dbReference type="EMBL" id="JWHL01000003">
    <property type="protein sequence ID" value="MBR1368601.1"/>
    <property type="molecule type" value="Genomic_DNA"/>
</dbReference>
<evidence type="ECO:0000256" key="3">
    <source>
        <dbReference type="ARBA" id="ARBA00022692"/>
    </source>
</evidence>
<evidence type="ECO:0000313" key="8">
    <source>
        <dbReference type="Proteomes" id="UP000730161"/>
    </source>
</evidence>
<organism evidence="7 8">
    <name type="scientific">Methanocalculus chunghsingensis</name>
    <dbReference type="NCBI Taxonomy" id="156457"/>
    <lineage>
        <taxon>Archaea</taxon>
        <taxon>Methanobacteriati</taxon>
        <taxon>Methanobacteriota</taxon>
        <taxon>Stenosarchaea group</taxon>
        <taxon>Methanomicrobia</taxon>
        <taxon>Methanomicrobiales</taxon>
        <taxon>Methanocalculaceae</taxon>
        <taxon>Methanocalculus</taxon>
    </lineage>
</organism>
<comment type="caution">
    <text evidence="7">The sequence shown here is derived from an EMBL/GenBank/DDBJ whole genome shotgun (WGS) entry which is preliminary data.</text>
</comment>
<proteinExistence type="inferred from homology"/>
<sequence>MAFNKQFARDAVLLIGCILIPLSAGFIGSIATAANVTGWYRTIAKPWFTPPDWLFGPAWTILYILMGISLFLILRFGWERRDVRIATGIFAGQLFLNGIWSFLFFGIPSPLLGLICIIPLWGMILWMIIAFNRISRTAALLNIPYLGWVTFATLLNASIYILNP</sequence>
<evidence type="ECO:0000256" key="5">
    <source>
        <dbReference type="ARBA" id="ARBA00023136"/>
    </source>
</evidence>
<feature type="transmembrane region" description="Helical" evidence="6">
    <location>
        <begin position="12"/>
        <end position="34"/>
    </location>
</feature>
<dbReference type="FunFam" id="1.20.1260.100:FF:000001">
    <property type="entry name" value="translocator protein 2"/>
    <property type="match status" value="1"/>
</dbReference>
<dbReference type="Proteomes" id="UP000730161">
    <property type="component" value="Unassembled WGS sequence"/>
</dbReference>
<comment type="similarity">
    <text evidence="2">Belongs to the TspO/BZRP family.</text>
</comment>